<evidence type="ECO:0000313" key="1">
    <source>
        <dbReference type="EMBL" id="CAE7474160.1"/>
    </source>
</evidence>
<name>A0A812SA44_9DINO</name>
<comment type="caution">
    <text evidence="1">The sequence shown here is derived from an EMBL/GenBank/DDBJ whole genome shotgun (WGS) entry which is preliminary data.</text>
</comment>
<gene>
    <name evidence="1" type="primary">POP1</name>
    <name evidence="1" type="ORF">SNEC2469_LOCUS13389</name>
</gene>
<keyword evidence="2" id="KW-1185">Reference proteome</keyword>
<proteinExistence type="predicted"/>
<dbReference type="OrthoDB" id="2345911at2759"/>
<accession>A0A812SA44</accession>
<organism evidence="1 2">
    <name type="scientific">Symbiodinium necroappetens</name>
    <dbReference type="NCBI Taxonomy" id="1628268"/>
    <lineage>
        <taxon>Eukaryota</taxon>
        <taxon>Sar</taxon>
        <taxon>Alveolata</taxon>
        <taxon>Dinophyceae</taxon>
        <taxon>Suessiales</taxon>
        <taxon>Symbiodiniaceae</taxon>
        <taxon>Symbiodinium</taxon>
    </lineage>
</organism>
<feature type="non-terminal residue" evidence="1">
    <location>
        <position position="1"/>
    </location>
</feature>
<evidence type="ECO:0000313" key="2">
    <source>
        <dbReference type="Proteomes" id="UP000601435"/>
    </source>
</evidence>
<dbReference type="EMBL" id="CAJNJA010021341">
    <property type="protein sequence ID" value="CAE7474160.1"/>
    <property type="molecule type" value="Genomic_DNA"/>
</dbReference>
<sequence length="142" mass="16176">MVRVKCHEELLQEGALVQFSRDKGNALFVSHEWVSTDHPDPKGEQLKVLQGALMRMLGETDIIPVTVSAELMYGLQNGLLMTEMRARPLFVWYDFFSCPQRMHGPIGTRFTHPSEQELAIHSIPAYIEMCRCVVILCPPILH</sequence>
<reference evidence="1" key="1">
    <citation type="submission" date="2021-02" db="EMBL/GenBank/DDBJ databases">
        <authorList>
            <person name="Dougan E. K."/>
            <person name="Rhodes N."/>
            <person name="Thang M."/>
            <person name="Chan C."/>
        </authorList>
    </citation>
    <scope>NUCLEOTIDE SEQUENCE</scope>
</reference>
<dbReference type="Proteomes" id="UP000601435">
    <property type="component" value="Unassembled WGS sequence"/>
</dbReference>
<protein>
    <submittedName>
        <fullName evidence="1">POP1 protein</fullName>
    </submittedName>
</protein>
<dbReference type="AlphaFoldDB" id="A0A812SA44"/>